<dbReference type="InterPro" id="IPR003439">
    <property type="entry name" value="ABC_transporter-like_ATP-bd"/>
</dbReference>
<sequence length="633" mass="67237">MPEPRASSLRLLWGESRPVRLIAAGALSVLMVSVLATLAGPWLVQYFVNQATAGSAQSVLITAALGYLAAALVAGGARIWASYLAVQAGWRIADGLRVRLLRHAAVEQPVLDVESRPVGEILEQVEGNANIVGKAIAESGFRMLSNIALAVGTIAAMSVAVPAAGLAISVLVVAVCFVLTRLTRRSIRRWQAAREQQADLFGFVGDSLSARDDLLLARESDWATERTRTDLEALLRTEGRAYISGRAFWPLTQLCFAVAFGLGFGFGLQQLQAGAITIGTLTMIYLYVDLLQRPLEEMSSQLGQLQQMMAVLKTSARRLGPEGRAKSTAPPSGQVALPEGPLEVAFEGVCFGYGDTQVLSDVSFTVAPGSSLGIVGPTGAGKSTVVNLLCALAEPGAGRVLIGGVEAGRLTPAQFAERVTVLSQRAHVFSATVRENITLFDDAVPVERVWEVLEQLNAADRVRALPEGLETRVGAGARELSDGEMQVLAGARALTRPYSLLIVDEAASHFDPETEKAWADMLDTVMRDRTVVMVEHRTGTLRGVDRIMTMESGRVKEITEAGATVGGAGRSGALTRGGTGDHRTGSPVRDRGVQPFPAPLREQAAGAVLHRHGDLECDLRHSAADGRGHLGHA</sequence>
<evidence type="ECO:0000259" key="9">
    <source>
        <dbReference type="PROSITE" id="PS50893"/>
    </source>
</evidence>
<name>A0A7U9L1U9_9ACTN</name>
<dbReference type="RefSeq" id="WP_125048436.1">
    <property type="nucleotide sequence ID" value="NZ_BHZC01000001.1"/>
</dbReference>
<comment type="subcellular location">
    <subcellularLocation>
        <location evidence="1">Cell membrane</location>
        <topology evidence="1">Multi-pass membrane protein</topology>
    </subcellularLocation>
</comment>
<feature type="domain" description="ABC transmembrane type-1" evidence="10">
    <location>
        <begin position="24"/>
        <end position="307"/>
    </location>
</feature>
<keyword evidence="3" id="KW-0547">Nucleotide-binding</keyword>
<evidence type="ECO:0000256" key="7">
    <source>
        <dbReference type="SAM" id="MobiDB-lite"/>
    </source>
</evidence>
<keyword evidence="5 8" id="KW-1133">Transmembrane helix</keyword>
<dbReference type="InterPro" id="IPR003593">
    <property type="entry name" value="AAA+_ATPase"/>
</dbReference>
<dbReference type="CDD" id="cd07346">
    <property type="entry name" value="ABC_6TM_exporters"/>
    <property type="match status" value="1"/>
</dbReference>
<dbReference type="SUPFAM" id="SSF90123">
    <property type="entry name" value="ABC transporter transmembrane region"/>
    <property type="match status" value="1"/>
</dbReference>
<dbReference type="Proteomes" id="UP000287830">
    <property type="component" value="Unassembled WGS sequence"/>
</dbReference>
<feature type="transmembrane region" description="Helical" evidence="8">
    <location>
        <begin position="20"/>
        <end position="47"/>
    </location>
</feature>
<dbReference type="InterPro" id="IPR039421">
    <property type="entry name" value="Type_1_exporter"/>
</dbReference>
<feature type="transmembrane region" description="Helical" evidence="8">
    <location>
        <begin position="59"/>
        <end position="81"/>
    </location>
</feature>
<feature type="compositionally biased region" description="Basic and acidic residues" evidence="7">
    <location>
        <begin position="579"/>
        <end position="592"/>
    </location>
</feature>
<dbReference type="AlphaFoldDB" id="A0A7U9L1U9"/>
<evidence type="ECO:0000256" key="6">
    <source>
        <dbReference type="ARBA" id="ARBA00023136"/>
    </source>
</evidence>
<feature type="transmembrane region" description="Helical" evidence="8">
    <location>
        <begin position="147"/>
        <end position="180"/>
    </location>
</feature>
<evidence type="ECO:0000256" key="1">
    <source>
        <dbReference type="ARBA" id="ARBA00004651"/>
    </source>
</evidence>
<dbReference type="EMBL" id="BHZC01000001">
    <property type="protein sequence ID" value="GCD39494.1"/>
    <property type="molecule type" value="Genomic_DNA"/>
</dbReference>
<dbReference type="GO" id="GO:0005524">
    <property type="term" value="F:ATP binding"/>
    <property type="evidence" value="ECO:0007669"/>
    <property type="project" value="UniProtKB-KW"/>
</dbReference>
<proteinExistence type="predicted"/>
<dbReference type="PROSITE" id="PS50929">
    <property type="entry name" value="ABC_TM1F"/>
    <property type="match status" value="1"/>
</dbReference>
<dbReference type="Pfam" id="PF00005">
    <property type="entry name" value="ABC_tran"/>
    <property type="match status" value="1"/>
</dbReference>
<evidence type="ECO:0000256" key="2">
    <source>
        <dbReference type="ARBA" id="ARBA00022692"/>
    </source>
</evidence>
<dbReference type="InterPro" id="IPR011527">
    <property type="entry name" value="ABC1_TM_dom"/>
</dbReference>
<evidence type="ECO:0000256" key="5">
    <source>
        <dbReference type="ARBA" id="ARBA00022989"/>
    </source>
</evidence>
<evidence type="ECO:0000256" key="3">
    <source>
        <dbReference type="ARBA" id="ARBA00022741"/>
    </source>
</evidence>
<feature type="transmembrane region" description="Helical" evidence="8">
    <location>
        <begin position="247"/>
        <end position="265"/>
    </location>
</feature>
<feature type="compositionally biased region" description="Gly residues" evidence="7">
    <location>
        <begin position="566"/>
        <end position="578"/>
    </location>
</feature>
<keyword evidence="2 8" id="KW-0812">Transmembrane</keyword>
<feature type="domain" description="ABC transporter" evidence="9">
    <location>
        <begin position="344"/>
        <end position="577"/>
    </location>
</feature>
<dbReference type="Gene3D" id="1.20.1560.10">
    <property type="entry name" value="ABC transporter type 1, transmembrane domain"/>
    <property type="match status" value="1"/>
</dbReference>
<feature type="region of interest" description="Disordered" evidence="7">
    <location>
        <begin position="566"/>
        <end position="592"/>
    </location>
</feature>
<dbReference type="GO" id="GO:0016887">
    <property type="term" value="F:ATP hydrolysis activity"/>
    <property type="evidence" value="ECO:0007669"/>
    <property type="project" value="InterPro"/>
</dbReference>
<dbReference type="SUPFAM" id="SSF52540">
    <property type="entry name" value="P-loop containing nucleoside triphosphate hydrolases"/>
    <property type="match status" value="1"/>
</dbReference>
<dbReference type="InterPro" id="IPR036640">
    <property type="entry name" value="ABC1_TM_sf"/>
</dbReference>
<gene>
    <name evidence="11" type="ORF">OEIGOIKO_07327</name>
</gene>
<reference evidence="11 12" key="1">
    <citation type="submission" date="2018-11" db="EMBL/GenBank/DDBJ databases">
        <title>Whole genome sequence of Streptomyces chrestomyceticus NBRC 13444(T).</title>
        <authorList>
            <person name="Komaki H."/>
            <person name="Tamura T."/>
        </authorList>
    </citation>
    <scope>NUCLEOTIDE SEQUENCE [LARGE SCALE GENOMIC DNA]</scope>
    <source>
        <strain evidence="11 12">NBRC 13444</strain>
    </source>
</reference>
<evidence type="ECO:0000259" key="10">
    <source>
        <dbReference type="PROSITE" id="PS50929"/>
    </source>
</evidence>
<dbReference type="OrthoDB" id="9806127at2"/>
<evidence type="ECO:0000256" key="4">
    <source>
        <dbReference type="ARBA" id="ARBA00022840"/>
    </source>
</evidence>
<dbReference type="Gene3D" id="3.40.50.300">
    <property type="entry name" value="P-loop containing nucleotide triphosphate hydrolases"/>
    <property type="match status" value="1"/>
</dbReference>
<dbReference type="PROSITE" id="PS50893">
    <property type="entry name" value="ABC_TRANSPORTER_2"/>
    <property type="match status" value="1"/>
</dbReference>
<keyword evidence="6 8" id="KW-0472">Membrane</keyword>
<organism evidence="11 12">
    <name type="scientific">Streptomyces chrestomyceticus JCM 4735</name>
    <dbReference type="NCBI Taxonomy" id="1306181"/>
    <lineage>
        <taxon>Bacteria</taxon>
        <taxon>Bacillati</taxon>
        <taxon>Actinomycetota</taxon>
        <taxon>Actinomycetes</taxon>
        <taxon>Kitasatosporales</taxon>
        <taxon>Streptomycetaceae</taxon>
        <taxon>Streptomyces</taxon>
    </lineage>
</organism>
<evidence type="ECO:0000313" key="12">
    <source>
        <dbReference type="Proteomes" id="UP000287830"/>
    </source>
</evidence>
<keyword evidence="4 11" id="KW-0067">ATP-binding</keyword>
<accession>A0A7U9L1U9</accession>
<dbReference type="GeneID" id="95626019"/>
<dbReference type="GO" id="GO:0015421">
    <property type="term" value="F:ABC-type oligopeptide transporter activity"/>
    <property type="evidence" value="ECO:0007669"/>
    <property type="project" value="TreeGrafter"/>
</dbReference>
<protein>
    <submittedName>
        <fullName evidence="11">ABC transporter ATP-binding protein</fullName>
    </submittedName>
</protein>
<dbReference type="SMART" id="SM00382">
    <property type="entry name" value="AAA"/>
    <property type="match status" value="1"/>
</dbReference>
<evidence type="ECO:0000313" key="11">
    <source>
        <dbReference type="EMBL" id="GCD39494.1"/>
    </source>
</evidence>
<evidence type="ECO:0000256" key="8">
    <source>
        <dbReference type="SAM" id="Phobius"/>
    </source>
</evidence>
<dbReference type="PANTHER" id="PTHR43394">
    <property type="entry name" value="ATP-DEPENDENT PERMEASE MDL1, MITOCHONDRIAL"/>
    <property type="match status" value="1"/>
</dbReference>
<dbReference type="InterPro" id="IPR027417">
    <property type="entry name" value="P-loop_NTPase"/>
</dbReference>
<dbReference type="GO" id="GO:0005886">
    <property type="term" value="C:plasma membrane"/>
    <property type="evidence" value="ECO:0007669"/>
    <property type="project" value="UniProtKB-SubCell"/>
</dbReference>
<dbReference type="Pfam" id="PF00664">
    <property type="entry name" value="ABC_membrane"/>
    <property type="match status" value="1"/>
</dbReference>
<dbReference type="PANTHER" id="PTHR43394:SF1">
    <property type="entry name" value="ATP-BINDING CASSETTE SUB-FAMILY B MEMBER 10, MITOCHONDRIAL"/>
    <property type="match status" value="1"/>
</dbReference>
<comment type="caution">
    <text evidence="11">The sequence shown here is derived from an EMBL/GenBank/DDBJ whole genome shotgun (WGS) entry which is preliminary data.</text>
</comment>